<dbReference type="NCBIfam" id="TIGR04131">
    <property type="entry name" value="Bac_Flav_CTERM"/>
    <property type="match status" value="1"/>
</dbReference>
<dbReference type="EMBL" id="UGQL01000001">
    <property type="protein sequence ID" value="STZ26528.1"/>
    <property type="molecule type" value="Genomic_DNA"/>
</dbReference>
<evidence type="ECO:0000313" key="2">
    <source>
        <dbReference type="EMBL" id="STZ26528.1"/>
    </source>
</evidence>
<protein>
    <submittedName>
        <fullName evidence="2">Gliding motility-associated C-terminal domain</fullName>
    </submittedName>
</protein>
<evidence type="ECO:0000256" key="1">
    <source>
        <dbReference type="SAM" id="SignalP"/>
    </source>
</evidence>
<organism evidence="2 3">
    <name type="scientific">Myroides odoratus</name>
    <name type="common">Flavobacterium odoratum</name>
    <dbReference type="NCBI Taxonomy" id="256"/>
    <lineage>
        <taxon>Bacteria</taxon>
        <taxon>Pseudomonadati</taxon>
        <taxon>Bacteroidota</taxon>
        <taxon>Flavobacteriia</taxon>
        <taxon>Flavobacteriales</taxon>
        <taxon>Flavobacteriaceae</taxon>
        <taxon>Myroides</taxon>
    </lineage>
</organism>
<dbReference type="Proteomes" id="UP000255024">
    <property type="component" value="Unassembled WGS sequence"/>
</dbReference>
<accession>A0A378RIK9</accession>
<gene>
    <name evidence="2" type="ORF">NCTC11179_00043</name>
</gene>
<reference evidence="2 3" key="1">
    <citation type="submission" date="2018-06" db="EMBL/GenBank/DDBJ databases">
        <authorList>
            <consortium name="Pathogen Informatics"/>
            <person name="Doyle S."/>
        </authorList>
    </citation>
    <scope>NUCLEOTIDE SEQUENCE [LARGE SCALE GENOMIC DNA]</scope>
    <source>
        <strain evidence="2 3">NCTC11179</strain>
    </source>
</reference>
<dbReference type="AlphaFoldDB" id="A0A378RIK9"/>
<sequence length="425" mass="48238">MMKKNRLPRLILLSVILSTSVGKSQNNVFYNNGILQVKSKTILSSHADFTNQGQGQLVNDGVTYYFGNFTNDGSFTYTKKLDTGEVQFVSTKQQNTIIAGNKVVDLHKVTFDLNQDPYYFDLKANLDIWGEVDFKDGIIKVDSLLNSTTKQPAGLVSFMPKSKHKNSKTTSFVDGMVEKVGADPFIFPIGNKKHYRPASISAPKNSKDVVLSNYVFQDSSFFEAHQAHVPEIKQVNTQEYWKLEKAKNSQTNFMLTLSWDEKTTLPEVLENPEQNLHIVHWNSAQKQWEDLGGIVDMANKTITTPANISNFGYFTLASVQENQPGDDDVIIYNYVNANGGDQNDYFIIKNINLYPQNSVQIFNRWGAKVYETKNYDSQDNVFRGRQTRGGKLPAGTYYYLITYKKETKNTSYTVKKTGYLHLDSK</sequence>
<name>A0A378RIK9_MYROD</name>
<keyword evidence="1" id="KW-0732">Signal</keyword>
<proteinExistence type="predicted"/>
<evidence type="ECO:0000313" key="3">
    <source>
        <dbReference type="Proteomes" id="UP000255024"/>
    </source>
</evidence>
<dbReference type="InterPro" id="IPR026341">
    <property type="entry name" value="T9SS_type_B"/>
</dbReference>
<dbReference type="RefSeq" id="WP_115091585.1">
    <property type="nucleotide sequence ID" value="NZ_CP068107.1"/>
</dbReference>
<feature type="signal peptide" evidence="1">
    <location>
        <begin position="1"/>
        <end position="24"/>
    </location>
</feature>
<keyword evidence="3" id="KW-1185">Reference proteome</keyword>
<feature type="chain" id="PRO_5016804314" evidence="1">
    <location>
        <begin position="25"/>
        <end position="425"/>
    </location>
</feature>
<dbReference type="Pfam" id="PF13585">
    <property type="entry name" value="CHU_C"/>
    <property type="match status" value="1"/>
</dbReference>